<dbReference type="EMBL" id="KN824312">
    <property type="protein sequence ID" value="KIM25689.1"/>
    <property type="molecule type" value="Genomic_DNA"/>
</dbReference>
<evidence type="ECO:0000259" key="2">
    <source>
        <dbReference type="PROSITE" id="PS50181"/>
    </source>
</evidence>
<proteinExistence type="predicted"/>
<organism evidence="3 4">
    <name type="scientific">Serendipita vermifera MAFF 305830</name>
    <dbReference type="NCBI Taxonomy" id="933852"/>
    <lineage>
        <taxon>Eukaryota</taxon>
        <taxon>Fungi</taxon>
        <taxon>Dikarya</taxon>
        <taxon>Basidiomycota</taxon>
        <taxon>Agaricomycotina</taxon>
        <taxon>Agaricomycetes</taxon>
        <taxon>Sebacinales</taxon>
        <taxon>Serendipitaceae</taxon>
        <taxon>Serendipita</taxon>
    </lineage>
</organism>
<dbReference type="PROSITE" id="PS50181">
    <property type="entry name" value="FBOX"/>
    <property type="match status" value="1"/>
</dbReference>
<feature type="compositionally biased region" description="Polar residues" evidence="1">
    <location>
        <begin position="16"/>
        <end position="34"/>
    </location>
</feature>
<feature type="compositionally biased region" description="Polar residues" evidence="1">
    <location>
        <begin position="941"/>
        <end position="955"/>
    </location>
</feature>
<feature type="region of interest" description="Disordered" evidence="1">
    <location>
        <begin position="869"/>
        <end position="991"/>
    </location>
</feature>
<protein>
    <recommendedName>
        <fullName evidence="2">F-box domain-containing protein</fullName>
    </recommendedName>
</protein>
<dbReference type="OrthoDB" id="3254160at2759"/>
<reference evidence="4" key="2">
    <citation type="submission" date="2015-01" db="EMBL/GenBank/DDBJ databases">
        <title>Evolutionary Origins and Diversification of the Mycorrhizal Mutualists.</title>
        <authorList>
            <consortium name="DOE Joint Genome Institute"/>
            <consortium name="Mycorrhizal Genomics Consortium"/>
            <person name="Kohler A."/>
            <person name="Kuo A."/>
            <person name="Nagy L.G."/>
            <person name="Floudas D."/>
            <person name="Copeland A."/>
            <person name="Barry K.W."/>
            <person name="Cichocki N."/>
            <person name="Veneault-Fourrey C."/>
            <person name="LaButti K."/>
            <person name="Lindquist E.A."/>
            <person name="Lipzen A."/>
            <person name="Lundell T."/>
            <person name="Morin E."/>
            <person name="Murat C."/>
            <person name="Riley R."/>
            <person name="Ohm R."/>
            <person name="Sun H."/>
            <person name="Tunlid A."/>
            <person name="Henrissat B."/>
            <person name="Grigoriev I.V."/>
            <person name="Hibbett D.S."/>
            <person name="Martin F."/>
        </authorList>
    </citation>
    <scope>NUCLEOTIDE SEQUENCE [LARGE SCALE GENOMIC DNA]</scope>
    <source>
        <strain evidence="4">MAFF 305830</strain>
    </source>
</reference>
<feature type="region of interest" description="Disordered" evidence="1">
    <location>
        <begin position="1"/>
        <end position="38"/>
    </location>
</feature>
<name>A0A0C3B0G2_SERVB</name>
<evidence type="ECO:0000313" key="3">
    <source>
        <dbReference type="EMBL" id="KIM25689.1"/>
    </source>
</evidence>
<dbReference type="STRING" id="933852.A0A0C3B0G2"/>
<feature type="compositionally biased region" description="Low complexity" evidence="1">
    <location>
        <begin position="873"/>
        <end position="886"/>
    </location>
</feature>
<feature type="compositionally biased region" description="Polar residues" evidence="1">
    <location>
        <begin position="712"/>
        <end position="721"/>
    </location>
</feature>
<feature type="compositionally biased region" description="Basic and acidic residues" evidence="1">
    <location>
        <begin position="928"/>
        <end position="939"/>
    </location>
</feature>
<sequence>MDSPDLELADAASMDISESSRSPTPASTNPAQTDIESDIEVHIKEPKSVFDMVTSELLKIGAIPLERFATEDYPEEENVVPVQTSLVRTSDSLLNARDGEDTSKGARKEHFQAVAKIYEACMKTFENSDAISFSYKEDSGPNARECILTVTRPDGRSRSYTSGPFFSNKSDAKAHVASIAVDLNVLTFIKYGDVDSKSRTNVIVDSLDAPARLKVEDGKGLSFADRNETDVDDANVKAISDCCVEWRAGLVKPVYIHFSEPTVVHRAVGKRSRAPQGPTEDELMTLKQGCALKIEISQHTTRVFSVHHIYRTRAEAKAAVAEVAMKQGVIDFIKYANGQTAPTVFVRELEGDADENLNREVINETNQAEKEVTIEATAVNVTLKKHQIPLDAMTLQAFTNSLPKPFPETPGLKPTGEGNPVGWLNAAVQSAHGSRMSITWTYLSNAKLSSHGCLVRFNLPKIEDGRSYLVEPQFAKRSDGKSAVALLAISQNVGGWIHEISMAVENLITPEMRTKATSLMAPLNQECTRARIVGQPTYSYLHEEGAVGCTLRVEFSSDLWREYTVPVQYRTKPDARLAAILQAHYAGVVEFIRFRGADPPPDYHPEQTYDWKMARKIEEAQAHGQEVSSQKIHPETSAGRSVVQTKEQDQWKGGTKGDGHRGEGTWRPSFEGRSFGPGSSRDQPRAPFARGASSRGRFADSGRGFRGRDNLQRQGQPTRRYSGSELHQGPAGSRSPGADIVGAPGEASEFNQPRVTSHEYTPKHRRSAPGSRSGNYDFANNSRENDGYRDPRFGPPIEQELYREDYYSHSAPPPLGPIDGFYGFGPPPDPLAYRLPPLDPYSSGSGFYPPVPPPLPHRHANRDWERGEEIDSNHYPSHPSSSGYYNDHGYGDNLPPRNQSWRATRGHHDRGNFRGSGLQGPSRGRFQPRPEADSTERSPSRKGTFSNQQRENNSSQGGGPDYGSSDSRSSHAGRGHIVQPADTTPNQVAPQGHAINRTSRFDTGESNAVHSAQNAGGNNFKGDSDRELAERKRPRDFSPRSQATGSNQPANPDTRSGEYSVDPKRPGNYEAALGVRPKEGQKFQPRLPVELLRNIFEEYLRMDLPVQVLLEVCRKWRTVALETQSLWRRLLLSADAIPDSLRAGSVHACDSEERASLILKRSGEFTKLEVTLVLGPKEGDDPTPEQRVSLFKTVGHTALERISFLCVIVNPEMSLPLVTSSLEGVFMGKLPCLESLMIASAQAIGNLYEPLKALMGLIEDSSTRLKSLYLENVNKDFIVEASKKEYWLRLIRITIRNEFDSLDAAIFARPPNLEFFSFSGELIATPPPTVAHLDSSHKAPIEFPELKWLRVSLISMGTLARLRVPKLHTMAIDCVQGAYPAPAPAPGKLVIPSLKVLQIATVNPTIACINAPELDTLCLSIPALKQADADHVLKSVFYGGEGMMQPRHLTLRGPVHDKHLITALRLLGDKLVSLELDCQMPFSKTFWMEMTPGASARRAFKSVATSIASTVTGGGNVPAGGRKYKAPLLPNLRCLVVDVHKNPMAAGEGRDMRVLLSRFIEARRGNEAFKSLMRVACKWREGPGIEEMIDPPLCLSCAERAARA</sequence>
<feature type="compositionally biased region" description="Basic and acidic residues" evidence="1">
    <location>
        <begin position="1022"/>
        <end position="1038"/>
    </location>
</feature>
<feature type="compositionally biased region" description="Basic and acidic residues" evidence="1">
    <location>
        <begin position="783"/>
        <end position="792"/>
    </location>
</feature>
<dbReference type="Proteomes" id="UP000054097">
    <property type="component" value="Unassembled WGS sequence"/>
</dbReference>
<dbReference type="InterPro" id="IPR001810">
    <property type="entry name" value="F-box_dom"/>
</dbReference>
<dbReference type="Pfam" id="PF12937">
    <property type="entry name" value="F-box-like"/>
    <property type="match status" value="1"/>
</dbReference>
<feature type="compositionally biased region" description="Polar residues" evidence="1">
    <location>
        <begin position="1005"/>
        <end position="1017"/>
    </location>
</feature>
<feature type="compositionally biased region" description="Basic and acidic residues" evidence="1">
    <location>
        <begin position="646"/>
        <end position="664"/>
    </location>
</feature>
<dbReference type="Gene3D" id="1.20.1280.50">
    <property type="match status" value="1"/>
</dbReference>
<gene>
    <name evidence="3" type="ORF">M408DRAFT_26016</name>
</gene>
<evidence type="ECO:0000313" key="4">
    <source>
        <dbReference type="Proteomes" id="UP000054097"/>
    </source>
</evidence>
<accession>A0A0C3B0G2</accession>
<feature type="compositionally biased region" description="Polar residues" evidence="1">
    <location>
        <begin position="1039"/>
        <end position="1054"/>
    </location>
</feature>
<feature type="region of interest" description="Disordered" evidence="1">
    <location>
        <begin position="1005"/>
        <end position="1077"/>
    </location>
</feature>
<reference evidence="3 4" key="1">
    <citation type="submission" date="2014-04" db="EMBL/GenBank/DDBJ databases">
        <authorList>
            <consortium name="DOE Joint Genome Institute"/>
            <person name="Kuo A."/>
            <person name="Zuccaro A."/>
            <person name="Kohler A."/>
            <person name="Nagy L.G."/>
            <person name="Floudas D."/>
            <person name="Copeland A."/>
            <person name="Barry K.W."/>
            <person name="Cichocki N."/>
            <person name="Veneault-Fourrey C."/>
            <person name="LaButti K."/>
            <person name="Lindquist E.A."/>
            <person name="Lipzen A."/>
            <person name="Lundell T."/>
            <person name="Morin E."/>
            <person name="Murat C."/>
            <person name="Sun H."/>
            <person name="Tunlid A."/>
            <person name="Henrissat B."/>
            <person name="Grigoriev I.V."/>
            <person name="Hibbett D.S."/>
            <person name="Martin F."/>
            <person name="Nordberg H.P."/>
            <person name="Cantor M.N."/>
            <person name="Hua S.X."/>
        </authorList>
    </citation>
    <scope>NUCLEOTIDE SEQUENCE [LARGE SCALE GENOMIC DNA]</scope>
    <source>
        <strain evidence="3 4">MAFF 305830</strain>
    </source>
</reference>
<dbReference type="HOGENOM" id="CLU_244150_0_0_1"/>
<feature type="compositionally biased region" description="Polar residues" evidence="1">
    <location>
        <begin position="770"/>
        <end position="782"/>
    </location>
</feature>
<feature type="domain" description="F-box" evidence="2">
    <location>
        <begin position="1081"/>
        <end position="1130"/>
    </location>
</feature>
<keyword evidence="4" id="KW-1185">Reference proteome</keyword>
<feature type="region of interest" description="Disordered" evidence="1">
    <location>
        <begin position="620"/>
        <end position="796"/>
    </location>
</feature>
<evidence type="ECO:0000256" key="1">
    <source>
        <dbReference type="SAM" id="MobiDB-lite"/>
    </source>
</evidence>